<evidence type="ECO:0000256" key="6">
    <source>
        <dbReference type="ARBA" id="ARBA00022989"/>
    </source>
</evidence>
<evidence type="ECO:0000256" key="4">
    <source>
        <dbReference type="ARBA" id="ARBA00022679"/>
    </source>
</evidence>
<reference evidence="9 10" key="1">
    <citation type="submission" date="2017-05" db="EMBL/GenBank/DDBJ databases">
        <authorList>
            <person name="Song R."/>
            <person name="Chenine A.L."/>
            <person name="Ruprecht R.M."/>
        </authorList>
    </citation>
    <scope>NUCLEOTIDE SEQUENCE [LARGE SCALE GENOMIC DNA]</scope>
    <source>
        <strain evidence="9 10">DSM 26136</strain>
    </source>
</reference>
<feature type="transmembrane region" description="Helical" evidence="8">
    <location>
        <begin position="153"/>
        <end position="186"/>
    </location>
</feature>
<evidence type="ECO:0000256" key="1">
    <source>
        <dbReference type="ARBA" id="ARBA00004651"/>
    </source>
</evidence>
<feature type="transmembrane region" description="Helical" evidence="8">
    <location>
        <begin position="198"/>
        <end position="217"/>
    </location>
</feature>
<feature type="transmembrane region" description="Helical" evidence="8">
    <location>
        <begin position="370"/>
        <end position="392"/>
    </location>
</feature>
<keyword evidence="10" id="KW-1185">Reference proteome</keyword>
<evidence type="ECO:0000256" key="5">
    <source>
        <dbReference type="ARBA" id="ARBA00022692"/>
    </source>
</evidence>
<gene>
    <name evidence="9" type="ORF">CCO03_16330</name>
</gene>
<comment type="subcellular location">
    <subcellularLocation>
        <location evidence="1">Cell membrane</location>
        <topology evidence="1">Multi-pass membrane protein</topology>
    </subcellularLocation>
</comment>
<feature type="transmembrane region" description="Helical" evidence="8">
    <location>
        <begin position="100"/>
        <end position="117"/>
    </location>
</feature>
<dbReference type="GO" id="GO:0016763">
    <property type="term" value="F:pentosyltransferase activity"/>
    <property type="evidence" value="ECO:0007669"/>
    <property type="project" value="TreeGrafter"/>
</dbReference>
<dbReference type="InterPro" id="IPR050297">
    <property type="entry name" value="LipidA_mod_glycosyltrf_83"/>
</dbReference>
<dbReference type="GO" id="GO:0005886">
    <property type="term" value="C:plasma membrane"/>
    <property type="evidence" value="ECO:0007669"/>
    <property type="project" value="UniProtKB-SubCell"/>
</dbReference>
<dbReference type="EMBL" id="CP021455">
    <property type="protein sequence ID" value="ARU06025.1"/>
    <property type="molecule type" value="Genomic_DNA"/>
</dbReference>
<dbReference type="AlphaFoldDB" id="A0A1Y0EQU5"/>
<proteinExistence type="predicted"/>
<keyword evidence="2" id="KW-1003">Cell membrane</keyword>
<dbReference type="GO" id="GO:0009103">
    <property type="term" value="P:lipopolysaccharide biosynthetic process"/>
    <property type="evidence" value="ECO:0007669"/>
    <property type="project" value="UniProtKB-ARBA"/>
</dbReference>
<accession>A0A1Y0EQU5</accession>
<keyword evidence="6 8" id="KW-1133">Transmembrane helix</keyword>
<feature type="transmembrane region" description="Helical" evidence="8">
    <location>
        <begin position="428"/>
        <end position="448"/>
    </location>
</feature>
<evidence type="ECO:0008006" key="11">
    <source>
        <dbReference type="Google" id="ProtNLM"/>
    </source>
</evidence>
<keyword evidence="3" id="KW-0328">Glycosyltransferase</keyword>
<dbReference type="Proteomes" id="UP000196138">
    <property type="component" value="Chromosome"/>
</dbReference>
<evidence type="ECO:0000256" key="3">
    <source>
        <dbReference type="ARBA" id="ARBA00022676"/>
    </source>
</evidence>
<feature type="transmembrane region" description="Helical" evidence="8">
    <location>
        <begin position="73"/>
        <end position="93"/>
    </location>
</feature>
<protein>
    <recommendedName>
        <fullName evidence="11">Glycosyltransferase RgtA/B/C/D-like domain-containing protein</fullName>
    </recommendedName>
</protein>
<dbReference type="PANTHER" id="PTHR33908">
    <property type="entry name" value="MANNOSYLTRANSFERASE YKCB-RELATED"/>
    <property type="match status" value="1"/>
</dbReference>
<name>A0A1Y0EQU5_9BURK</name>
<keyword evidence="5 8" id="KW-0812">Transmembrane</keyword>
<keyword evidence="7 8" id="KW-0472">Membrane</keyword>
<feature type="transmembrane region" description="Helical" evidence="8">
    <location>
        <begin position="129"/>
        <end position="146"/>
    </location>
</feature>
<evidence type="ECO:0000256" key="2">
    <source>
        <dbReference type="ARBA" id="ARBA00022475"/>
    </source>
</evidence>
<evidence type="ECO:0000256" key="8">
    <source>
        <dbReference type="SAM" id="Phobius"/>
    </source>
</evidence>
<evidence type="ECO:0000313" key="9">
    <source>
        <dbReference type="EMBL" id="ARU06025.1"/>
    </source>
</evidence>
<feature type="transmembrane region" description="Helical" evidence="8">
    <location>
        <begin position="404"/>
        <end position="422"/>
    </location>
</feature>
<dbReference type="PANTHER" id="PTHR33908:SF11">
    <property type="entry name" value="MEMBRANE PROTEIN"/>
    <property type="match status" value="1"/>
</dbReference>
<sequence length="633" mass="70219">MGALSIVLWVAVQRLIPAFAPQGQLNSDAQWSYLPSARELLANPWAFLTTNPSSYHVAPLGYVWPAVWQADQLAIQFANCGLFFLSIGLLWLLMQKLGGVLAAFITTGLLVIHPGVVENIPQVLTEAPYLFGMVLALFGAVHALIYPSRRTRWLAVMALGLCLTLLTRPVFQYLMLATCLLAIGSWLSKVKGIAPRSAKHLAIALLAASVLPLGVVLKNGVYFDVWSISTGSGTGLYYGTSPYRQGAEPVYSNFSYDADEIPRQHIPDLGGNPLDHRSDAINRMLAIELIKSTAPSDNLRFFGHKLHMWLLTATPELYINFKLRWLRWVEWLSVGALLVLSAVRWWRVRKTISGAITLPGTQQLSVRQKMGVVVALLALCLTMAVQLTPVLYNTRYASYFMEPWLMMLAGLSVAYIVCGRSLPALLTWVSTLGKLALIGLIVWVAYALTQHAVRREVWEMDPQRPGPTAVVIPADHLREVHTEGLQWTDQAWQVVATPATLHINLPLTSELNHVKDAMWRMQFALYPPGGASPASCDKATLVVEPHEADINAYTPPAQVFTRPDGHMHVHMVSANGRLRPKGKAQMVLTFHCPIGTRLDWEGLELRRSALSEAVQRFLHEGVPIDPYLHTPLR</sequence>
<keyword evidence="4" id="KW-0808">Transferase</keyword>
<evidence type="ECO:0000256" key="7">
    <source>
        <dbReference type="ARBA" id="ARBA00023136"/>
    </source>
</evidence>
<organism evidence="9 10">
    <name type="scientific">Comamonas serinivorans</name>
    <dbReference type="NCBI Taxonomy" id="1082851"/>
    <lineage>
        <taxon>Bacteria</taxon>
        <taxon>Pseudomonadati</taxon>
        <taxon>Pseudomonadota</taxon>
        <taxon>Betaproteobacteria</taxon>
        <taxon>Burkholderiales</taxon>
        <taxon>Comamonadaceae</taxon>
        <taxon>Comamonas</taxon>
    </lineage>
</organism>
<dbReference type="KEGG" id="cser:CCO03_16330"/>
<evidence type="ECO:0000313" key="10">
    <source>
        <dbReference type="Proteomes" id="UP000196138"/>
    </source>
</evidence>